<dbReference type="InterPro" id="IPR023214">
    <property type="entry name" value="HAD_sf"/>
</dbReference>
<keyword evidence="2" id="KW-1185">Reference proteome</keyword>
<dbReference type="InterPro" id="IPR041492">
    <property type="entry name" value="HAD_2"/>
</dbReference>
<dbReference type="HOGENOM" id="CLU_045011_19_2_4"/>
<reference evidence="1 2" key="1">
    <citation type="submission" date="2012-05" db="EMBL/GenBank/DDBJ databases">
        <title>The Genome Sequence of Sutterella wadsworthensis 2_1_59BFAA.</title>
        <authorList>
            <consortium name="The Broad Institute Genome Sequencing Platform"/>
            <person name="Earl A."/>
            <person name="Ward D."/>
            <person name="Feldgarden M."/>
            <person name="Gevers D."/>
            <person name="Daigneault M."/>
            <person name="Strauss J."/>
            <person name="Allen-Vercoe E."/>
            <person name="Walker B."/>
            <person name="Young S.K."/>
            <person name="Zeng Q."/>
            <person name="Gargeya S."/>
            <person name="Fitzgerald M."/>
            <person name="Haas B."/>
            <person name="Abouelleil A."/>
            <person name="Alvarado L."/>
            <person name="Arachchi H.M."/>
            <person name="Berlin A.M."/>
            <person name="Chapman S.B."/>
            <person name="Goldberg J."/>
            <person name="Griggs A."/>
            <person name="Gujja S."/>
            <person name="Hansen M."/>
            <person name="Howarth C."/>
            <person name="Imamovic A."/>
            <person name="Larimer J."/>
            <person name="McCowen C."/>
            <person name="Montmayeur A."/>
            <person name="Murphy C."/>
            <person name="Neiman D."/>
            <person name="Pearson M."/>
            <person name="Priest M."/>
            <person name="Roberts A."/>
            <person name="Saif S."/>
            <person name="Shea T."/>
            <person name="Sisk P."/>
            <person name="Sykes S."/>
            <person name="Wortman J."/>
            <person name="Nusbaum C."/>
            <person name="Birren B."/>
        </authorList>
    </citation>
    <scope>NUCLEOTIDE SEQUENCE [LARGE SCALE GENOMIC DNA]</scope>
    <source>
        <strain evidence="1 2">2_1_59BFAA</strain>
    </source>
</reference>
<sequence length="230" mass="25418">MTGFAPKYDLFVFDWDGTVMDTTALIAKGIQHAAREMGYPVPSFQDACGVIGLDWRSAILKVVPDCPESEHMRFGEIYRAWYIPHEADVILFPGMRELIVGLHARGLRTAVATGKSREGLRRVFERTGLEGFFMTTQTASECLPKPNAEMLEKIGIELDVPAERTVMIGDTTHDVIMAHRYGCDAAAMTYGASTLQDLIASKPAVLCPDVRALAEYLGVSELVKDVDFTR</sequence>
<dbReference type="OrthoDB" id="9782449at2"/>
<dbReference type="InterPro" id="IPR036412">
    <property type="entry name" value="HAD-like_sf"/>
</dbReference>
<dbReference type="Pfam" id="PF13419">
    <property type="entry name" value="HAD_2"/>
    <property type="match status" value="1"/>
</dbReference>
<dbReference type="GO" id="GO:0005829">
    <property type="term" value="C:cytosol"/>
    <property type="evidence" value="ECO:0007669"/>
    <property type="project" value="TreeGrafter"/>
</dbReference>
<dbReference type="GO" id="GO:0006281">
    <property type="term" value="P:DNA repair"/>
    <property type="evidence" value="ECO:0007669"/>
    <property type="project" value="TreeGrafter"/>
</dbReference>
<dbReference type="AlphaFoldDB" id="K1JKY3"/>
<dbReference type="InterPro" id="IPR006439">
    <property type="entry name" value="HAD-SF_hydro_IA"/>
</dbReference>
<organism evidence="1 2">
    <name type="scientific">Sutterella wadsworthensis 2_1_59BFAA</name>
    <dbReference type="NCBI Taxonomy" id="742823"/>
    <lineage>
        <taxon>Bacteria</taxon>
        <taxon>Pseudomonadati</taxon>
        <taxon>Pseudomonadota</taxon>
        <taxon>Betaproteobacteria</taxon>
        <taxon>Burkholderiales</taxon>
        <taxon>Sutterellaceae</taxon>
        <taxon>Sutterella</taxon>
    </lineage>
</organism>
<dbReference type="InterPro" id="IPR023198">
    <property type="entry name" value="PGP-like_dom2"/>
</dbReference>
<dbReference type="EMBL" id="ADMG01000035">
    <property type="protein sequence ID" value="EKB30866.1"/>
    <property type="molecule type" value="Genomic_DNA"/>
</dbReference>
<dbReference type="NCBIfam" id="TIGR01549">
    <property type="entry name" value="HAD-SF-IA-v1"/>
    <property type="match status" value="1"/>
</dbReference>
<dbReference type="GO" id="GO:0008967">
    <property type="term" value="F:phosphoglycolate phosphatase activity"/>
    <property type="evidence" value="ECO:0007669"/>
    <property type="project" value="TreeGrafter"/>
</dbReference>
<protein>
    <submittedName>
        <fullName evidence="1">HAD hydrolase, family IA</fullName>
    </submittedName>
</protein>
<dbReference type="PANTHER" id="PTHR43434">
    <property type="entry name" value="PHOSPHOGLYCOLATE PHOSPHATASE"/>
    <property type="match status" value="1"/>
</dbReference>
<dbReference type="STRING" id="742823.HMPREF9465_01556"/>
<dbReference type="SFLD" id="SFLDG01129">
    <property type="entry name" value="C1.5:_HAD__Beta-PGM__Phosphata"/>
    <property type="match status" value="1"/>
</dbReference>
<dbReference type="Gene3D" id="1.10.150.240">
    <property type="entry name" value="Putative phosphatase, domain 2"/>
    <property type="match status" value="1"/>
</dbReference>
<dbReference type="InterPro" id="IPR050155">
    <property type="entry name" value="HAD-like_hydrolase_sf"/>
</dbReference>
<keyword evidence="1" id="KW-0378">Hydrolase</keyword>
<comment type="caution">
    <text evidence="1">The sequence shown here is derived from an EMBL/GenBank/DDBJ whole genome shotgun (WGS) entry which is preliminary data.</text>
</comment>
<accession>K1JKY3</accession>
<dbReference type="PANTHER" id="PTHR43434:SF24">
    <property type="entry name" value="HYDROLASE-RELATED"/>
    <property type="match status" value="1"/>
</dbReference>
<dbReference type="SUPFAM" id="SSF56784">
    <property type="entry name" value="HAD-like"/>
    <property type="match status" value="1"/>
</dbReference>
<evidence type="ECO:0000313" key="1">
    <source>
        <dbReference type="EMBL" id="EKB30866.1"/>
    </source>
</evidence>
<proteinExistence type="predicted"/>
<dbReference type="Proteomes" id="UP000005835">
    <property type="component" value="Unassembled WGS sequence"/>
</dbReference>
<dbReference type="eggNOG" id="COG0546">
    <property type="taxonomic scope" value="Bacteria"/>
</dbReference>
<evidence type="ECO:0000313" key="2">
    <source>
        <dbReference type="Proteomes" id="UP000005835"/>
    </source>
</evidence>
<dbReference type="PATRIC" id="fig|742823.3.peg.1547"/>
<dbReference type="RefSeq" id="WP_005435786.1">
    <property type="nucleotide sequence ID" value="NZ_JH815517.1"/>
</dbReference>
<gene>
    <name evidence="1" type="ORF">HMPREF9465_01556</name>
</gene>
<name>K1JKY3_9BURK</name>
<dbReference type="Gene3D" id="3.40.50.1000">
    <property type="entry name" value="HAD superfamily/HAD-like"/>
    <property type="match status" value="1"/>
</dbReference>
<dbReference type="SFLD" id="SFLDS00003">
    <property type="entry name" value="Haloacid_Dehalogenase"/>
    <property type="match status" value="1"/>
</dbReference>